<dbReference type="EMBL" id="AP019308">
    <property type="protein sequence ID" value="BBH24247.1"/>
    <property type="molecule type" value="Genomic_DNA"/>
</dbReference>
<evidence type="ECO:0000313" key="2">
    <source>
        <dbReference type="EMBL" id="BBH24247.1"/>
    </source>
</evidence>
<reference evidence="2 3" key="1">
    <citation type="submission" date="2018-11" db="EMBL/GenBank/DDBJ databases">
        <title>Complete genome sequence of Paenibacillus baekrokdamisoli strain KCTC 33723.</title>
        <authorList>
            <person name="Kang S.W."/>
            <person name="Lee K.C."/>
            <person name="Kim K.K."/>
            <person name="Kim J.S."/>
            <person name="Kim D.S."/>
            <person name="Ko S.H."/>
            <person name="Yang S.H."/>
            <person name="Lee J.S."/>
        </authorList>
    </citation>
    <scope>NUCLEOTIDE SEQUENCE [LARGE SCALE GENOMIC DNA]</scope>
    <source>
        <strain evidence="2 3">KCTC 33723</strain>
    </source>
</reference>
<accession>A0A3G9IZ87</accession>
<protein>
    <recommendedName>
        <fullName evidence="1">Neutral/alkaline non-lysosomal ceramidase N-terminal domain-containing protein</fullName>
    </recommendedName>
</protein>
<keyword evidence="3" id="KW-1185">Reference proteome</keyword>
<evidence type="ECO:0000259" key="1">
    <source>
        <dbReference type="Pfam" id="PF04734"/>
    </source>
</evidence>
<sequence>MSEVDITPPLGNTIPGYFHDRKATGIKDRLYAKALVVQAVGGIVAIVALDCLDLTPLIVAGIRGRIAAFTDIPYSCIMVSATHTHTGPPVISTSFYEADDQYLSWMKERAADAAIAAYRQRRNARIGFGVGYEPHIAFNRRFYMKDGTVKTNPGIGNPFIDRPTGPIDPQVFVMRIDDEQGSPIGVLTNYACHTDAVGGTEYSADYPGELSVRLKKELGDQAVSLFLMGASGNINHVNAMDGNEADYDPSIAHYKKMGRILSREVLKAREKIKTASKLQVAVKQTVFPVQYRLPSEEDIQAVQQIQLEALSPAIKANFAQELLKASESRDTSYVEAEIQVISLGELAIVGLPGELFVEFGLEIKEKSPFPFTIVNELCNGSTGGYICTRIAYQQGGYEPIITSHSRLAIDTGEIFVQHSLQLLHKVGQ</sequence>
<organism evidence="2 3">
    <name type="scientific">Paenibacillus baekrokdamisoli</name>
    <dbReference type="NCBI Taxonomy" id="1712516"/>
    <lineage>
        <taxon>Bacteria</taxon>
        <taxon>Bacillati</taxon>
        <taxon>Bacillota</taxon>
        <taxon>Bacilli</taxon>
        <taxon>Bacillales</taxon>
        <taxon>Paenibacillaceae</taxon>
        <taxon>Paenibacillus</taxon>
    </lineage>
</organism>
<name>A0A3G9IZ87_9BACL</name>
<dbReference type="AlphaFoldDB" id="A0A3G9IZ87"/>
<gene>
    <name evidence="2" type="ORF">Back11_55920</name>
</gene>
<dbReference type="KEGG" id="pbk:Back11_55920"/>
<evidence type="ECO:0000313" key="3">
    <source>
        <dbReference type="Proteomes" id="UP000275368"/>
    </source>
</evidence>
<dbReference type="InterPro" id="IPR031329">
    <property type="entry name" value="NEUT/ALK_ceramidase_N"/>
</dbReference>
<feature type="domain" description="Neutral/alkaline non-lysosomal ceramidase N-terminal" evidence="1">
    <location>
        <begin position="3"/>
        <end position="198"/>
    </location>
</feature>
<dbReference type="Pfam" id="PF04734">
    <property type="entry name" value="Ceramidase_alk"/>
    <property type="match status" value="1"/>
</dbReference>
<dbReference type="Proteomes" id="UP000275368">
    <property type="component" value="Chromosome"/>
</dbReference>
<proteinExistence type="predicted"/>